<comment type="function">
    <text evidence="3">Probably deamidates glutamine residues to glutamate on methyl-accepting chemotaxis receptors (MCPs), playing an important role in chemotaxis.</text>
</comment>
<keyword evidence="1 3" id="KW-0145">Chemotaxis</keyword>
<dbReference type="RefSeq" id="WP_273948437.1">
    <property type="nucleotide sequence ID" value="NZ_JAQSIP010000001.1"/>
</dbReference>
<dbReference type="EMBL" id="JAQSIP010000001">
    <property type="protein sequence ID" value="MDD0837395.1"/>
    <property type="molecule type" value="Genomic_DNA"/>
</dbReference>
<dbReference type="InterPro" id="IPR038592">
    <property type="entry name" value="CheD-like_sf"/>
</dbReference>
<dbReference type="EC" id="3.5.1.44" evidence="3"/>
<protein>
    <recommendedName>
        <fullName evidence="3">Probable chemoreceptor glutamine deamidase CheD</fullName>
        <ecNumber evidence="3">3.5.1.44</ecNumber>
    </recommendedName>
</protein>
<keyword evidence="5" id="KW-1185">Reference proteome</keyword>
<dbReference type="HAMAP" id="MF_01440">
    <property type="entry name" value="CheD"/>
    <property type="match status" value="1"/>
</dbReference>
<dbReference type="Gene3D" id="3.30.1330.200">
    <property type="match status" value="1"/>
</dbReference>
<evidence type="ECO:0000256" key="3">
    <source>
        <dbReference type="HAMAP-Rule" id="MF_01440"/>
    </source>
</evidence>
<evidence type="ECO:0000256" key="2">
    <source>
        <dbReference type="ARBA" id="ARBA00022801"/>
    </source>
</evidence>
<evidence type="ECO:0000256" key="1">
    <source>
        <dbReference type="ARBA" id="ARBA00022500"/>
    </source>
</evidence>
<comment type="similarity">
    <text evidence="3">Belongs to the CheD family.</text>
</comment>
<dbReference type="Proteomes" id="UP001528673">
    <property type="component" value="Unassembled WGS sequence"/>
</dbReference>
<dbReference type="PANTHER" id="PTHR35147:SF3">
    <property type="entry name" value="CHEMORECEPTOR GLUTAMINE DEAMIDASE CHED 1-RELATED"/>
    <property type="match status" value="1"/>
</dbReference>
<proteinExistence type="inferred from homology"/>
<accession>A0ABT5MU25</accession>
<evidence type="ECO:0000313" key="5">
    <source>
        <dbReference type="Proteomes" id="UP001528673"/>
    </source>
</evidence>
<dbReference type="InterPro" id="IPR011324">
    <property type="entry name" value="Cytotoxic_necrot_fac-like_cat"/>
</dbReference>
<comment type="catalytic activity">
    <reaction evidence="3">
        <text>L-glutaminyl-[protein] + H2O = L-glutamyl-[protein] + NH4(+)</text>
        <dbReference type="Rhea" id="RHEA:16441"/>
        <dbReference type="Rhea" id="RHEA-COMP:10207"/>
        <dbReference type="Rhea" id="RHEA-COMP:10208"/>
        <dbReference type="ChEBI" id="CHEBI:15377"/>
        <dbReference type="ChEBI" id="CHEBI:28938"/>
        <dbReference type="ChEBI" id="CHEBI:29973"/>
        <dbReference type="ChEBI" id="CHEBI:30011"/>
        <dbReference type="EC" id="3.5.1.44"/>
    </reaction>
</comment>
<dbReference type="SUPFAM" id="SSF64438">
    <property type="entry name" value="CNF1/YfiH-like putative cysteine hydrolases"/>
    <property type="match status" value="1"/>
</dbReference>
<evidence type="ECO:0000313" key="4">
    <source>
        <dbReference type="EMBL" id="MDD0837395.1"/>
    </source>
</evidence>
<name>A0ABT5MU25_9BURK</name>
<dbReference type="Pfam" id="PF03975">
    <property type="entry name" value="CheD"/>
    <property type="match status" value="1"/>
</dbReference>
<dbReference type="PANTHER" id="PTHR35147">
    <property type="entry name" value="CHEMORECEPTOR GLUTAMINE DEAMIDASE CHED-RELATED"/>
    <property type="match status" value="1"/>
</dbReference>
<gene>
    <name evidence="3" type="primary">cheD</name>
    <name evidence="4" type="ORF">PSQ40_02305</name>
</gene>
<sequence length="170" mass="18527">MSRPADGLPSQPPETRVRFLHPGDVALAQRGERLDTLLGSCVAVLLSDPHRTVGAMCHIVHTSARRPPDPRDTRYGTAAMRALFAELRAVGFAPEHCQAWLCGGGNMFPDQLNPYPVGDNNLDWVNDYLADVGIEVLAESVGGPYYRRVSWTIGQDAPDIEVIPVADNPL</sequence>
<organism evidence="4 5">
    <name type="scientific">Curvibacter cyanobacteriorum</name>
    <dbReference type="NCBI Taxonomy" id="3026422"/>
    <lineage>
        <taxon>Bacteria</taxon>
        <taxon>Pseudomonadati</taxon>
        <taxon>Pseudomonadota</taxon>
        <taxon>Betaproteobacteria</taxon>
        <taxon>Burkholderiales</taxon>
        <taxon>Comamonadaceae</taxon>
        <taxon>Curvibacter</taxon>
    </lineage>
</organism>
<reference evidence="4 5" key="1">
    <citation type="submission" date="2023-02" db="EMBL/GenBank/DDBJ databases">
        <title>Bacterial whole genomic sequence of Curvibacter sp. HBC61.</title>
        <authorList>
            <person name="Le V."/>
            <person name="Ko S.-R."/>
            <person name="Ahn C.-Y."/>
            <person name="Oh H.-M."/>
        </authorList>
    </citation>
    <scope>NUCLEOTIDE SEQUENCE [LARGE SCALE GENOMIC DNA]</scope>
    <source>
        <strain evidence="4 5">HBC61</strain>
    </source>
</reference>
<dbReference type="CDD" id="cd16352">
    <property type="entry name" value="CheD"/>
    <property type="match status" value="1"/>
</dbReference>
<keyword evidence="2 3" id="KW-0378">Hydrolase</keyword>
<dbReference type="InterPro" id="IPR005659">
    <property type="entry name" value="Chemorcpt_Glu_NH3ase_CheD"/>
</dbReference>
<comment type="caution">
    <text evidence="4">The sequence shown here is derived from an EMBL/GenBank/DDBJ whole genome shotgun (WGS) entry which is preliminary data.</text>
</comment>